<gene>
    <name evidence="11" type="ORF">FME351_LOCUS20796</name>
    <name evidence="9" type="ORF">GRG538_LOCUS3737</name>
    <name evidence="13" type="ORF">HFQ381_LOCUS6862</name>
    <name evidence="10" type="ORF">LUA448_LOCUS15144</name>
    <name evidence="15" type="ORF">QYT958_LOCUS5982</name>
    <name evidence="8" type="ORF">TIS948_LOCUS696</name>
    <name evidence="14" type="ORF">TSG867_LOCUS3074</name>
    <name evidence="12" type="ORF">UJA718_LOCUS2523</name>
</gene>
<dbReference type="Proteomes" id="UP000663851">
    <property type="component" value="Unassembled WGS sequence"/>
</dbReference>
<keyword evidence="4 6" id="KW-0168">Coated pit</keyword>
<keyword evidence="16" id="KW-1185">Reference proteome</keyword>
<dbReference type="Proteomes" id="UP000663848">
    <property type="component" value="Unassembled WGS sequence"/>
</dbReference>
<evidence type="ECO:0000313" key="13">
    <source>
        <dbReference type="EMBL" id="CAF4191317.1"/>
    </source>
</evidence>
<dbReference type="EMBL" id="CAJNYT010000136">
    <property type="protein sequence ID" value="CAF3332383.1"/>
    <property type="molecule type" value="Genomic_DNA"/>
</dbReference>
<dbReference type="InterPro" id="IPR000996">
    <property type="entry name" value="Clathrin_L-chain"/>
</dbReference>
<dbReference type="AlphaFoldDB" id="A0A819X4Z4"/>
<protein>
    <recommendedName>
        <fullName evidence="6">Clathrin light chain</fullName>
    </recommendedName>
</protein>
<evidence type="ECO:0000256" key="4">
    <source>
        <dbReference type="ARBA" id="ARBA00023176"/>
    </source>
</evidence>
<keyword evidence="5 6" id="KW-0968">Cytoplasmic vesicle</keyword>
<dbReference type="EMBL" id="CAJOBO010000317">
    <property type="protein sequence ID" value="CAF4191317.1"/>
    <property type="molecule type" value="Genomic_DNA"/>
</dbReference>
<evidence type="ECO:0000256" key="6">
    <source>
        <dbReference type="RuleBase" id="RU363137"/>
    </source>
</evidence>
<sequence length="271" mass="30738">MADFDIFNETYQATSGVQITDVPEDDLFGSDNTANTESINTFSNDQSTDPSWLENDNLNNTTTTTTTTTTMTSEMQLFDDGELTNTHNSYLTNDFSPTTDDTHTDTHTDNTAAFQSDETSSYDMFSPPIPTTSSMSTNMFSTGITSQENLSALEAFNRRRQQEIAEKDVEENSKIQALREQAKQDVERWYNNRKIKMQENRQTIDRAEDDLRTVASQKSDKSQCDWAKLIRFLELNSGTQLSKAKRDLSRMKTCIINAKRDNDKRQTATGV</sequence>
<evidence type="ECO:0000256" key="2">
    <source>
        <dbReference type="ARBA" id="ARBA00005263"/>
    </source>
</evidence>
<evidence type="ECO:0000256" key="3">
    <source>
        <dbReference type="ARBA" id="ARBA00023136"/>
    </source>
</evidence>
<dbReference type="Proteomes" id="UP000663833">
    <property type="component" value="Unassembled WGS sequence"/>
</dbReference>
<organism evidence="12 16">
    <name type="scientific">Rotaria socialis</name>
    <dbReference type="NCBI Taxonomy" id="392032"/>
    <lineage>
        <taxon>Eukaryota</taxon>
        <taxon>Metazoa</taxon>
        <taxon>Spiralia</taxon>
        <taxon>Gnathifera</taxon>
        <taxon>Rotifera</taxon>
        <taxon>Eurotatoria</taxon>
        <taxon>Bdelloidea</taxon>
        <taxon>Philodinida</taxon>
        <taxon>Philodinidae</taxon>
        <taxon>Rotaria</taxon>
    </lineage>
</organism>
<proteinExistence type="inferred from homology"/>
<comment type="function">
    <text evidence="6">Clathrin is the major protein of the polyhedral coat of coated pits and vesicles.</text>
</comment>
<dbReference type="Proteomes" id="UP000663825">
    <property type="component" value="Unassembled WGS sequence"/>
</dbReference>
<dbReference type="GO" id="GO:0030132">
    <property type="term" value="C:clathrin coat of coated pit"/>
    <property type="evidence" value="ECO:0007669"/>
    <property type="project" value="InterPro"/>
</dbReference>
<comment type="subcellular location">
    <subcellularLocation>
        <location evidence="1 6">Cytoplasmic vesicle membrane</location>
        <topology evidence="1 6">Peripheral membrane protein</topology>
        <orientation evidence="1 6">Cytoplasmic side</orientation>
    </subcellularLocation>
    <subcellularLocation>
        <location evidence="6">Membrane</location>
        <location evidence="6">Coated pit</location>
        <topology evidence="6">Peripheral membrane protein</topology>
        <orientation evidence="6">Cytoplasmic side</orientation>
    </subcellularLocation>
    <text evidence="6">Cytoplasmic face of coated pits and vesicles.</text>
</comment>
<feature type="compositionally biased region" description="Polar residues" evidence="7">
    <location>
        <begin position="110"/>
        <end position="122"/>
    </location>
</feature>
<evidence type="ECO:0000313" key="10">
    <source>
        <dbReference type="EMBL" id="CAF3374171.1"/>
    </source>
</evidence>
<dbReference type="Proteomes" id="UP000663862">
    <property type="component" value="Unassembled WGS sequence"/>
</dbReference>
<evidence type="ECO:0000313" key="14">
    <source>
        <dbReference type="EMBL" id="CAF4250887.1"/>
    </source>
</evidence>
<reference evidence="12" key="1">
    <citation type="submission" date="2021-02" db="EMBL/GenBank/DDBJ databases">
        <authorList>
            <person name="Nowell W R."/>
        </authorList>
    </citation>
    <scope>NUCLEOTIDE SEQUENCE</scope>
</reference>
<evidence type="ECO:0000313" key="16">
    <source>
        <dbReference type="Proteomes" id="UP000663873"/>
    </source>
</evidence>
<dbReference type="EMBL" id="CAJOBR010000512">
    <property type="protein sequence ID" value="CAF4517982.1"/>
    <property type="molecule type" value="Genomic_DNA"/>
</dbReference>
<name>A0A819X4Z4_9BILA</name>
<evidence type="ECO:0000313" key="9">
    <source>
        <dbReference type="EMBL" id="CAF3332383.1"/>
    </source>
</evidence>
<comment type="caution">
    <text evidence="12">The sequence shown here is derived from an EMBL/GenBank/DDBJ whole genome shotgun (WGS) entry which is preliminary data.</text>
</comment>
<evidence type="ECO:0000313" key="12">
    <source>
        <dbReference type="EMBL" id="CAF4135333.1"/>
    </source>
</evidence>
<dbReference type="EMBL" id="CAJNYU010002677">
    <property type="protein sequence ID" value="CAF3577907.1"/>
    <property type="molecule type" value="Genomic_DNA"/>
</dbReference>
<dbReference type="EMBL" id="CAJOBP010000173">
    <property type="protein sequence ID" value="CAF4135333.1"/>
    <property type="molecule type" value="Genomic_DNA"/>
</dbReference>
<dbReference type="OrthoDB" id="10030129at2759"/>
<dbReference type="EMBL" id="CAJNXB010000019">
    <property type="protein sequence ID" value="CAF2985640.1"/>
    <property type="molecule type" value="Genomic_DNA"/>
</dbReference>
<keyword evidence="3 6" id="KW-0472">Membrane</keyword>
<dbReference type="Proteomes" id="UP000663872">
    <property type="component" value="Unassembled WGS sequence"/>
</dbReference>
<comment type="similarity">
    <text evidence="2 6">Belongs to the clathrin light chain family.</text>
</comment>
<dbReference type="EMBL" id="CAJNYD010001873">
    <property type="protein sequence ID" value="CAF3374171.1"/>
    <property type="molecule type" value="Genomic_DNA"/>
</dbReference>
<dbReference type="GO" id="GO:0030130">
    <property type="term" value="C:clathrin coat of trans-Golgi network vesicle"/>
    <property type="evidence" value="ECO:0007669"/>
    <property type="project" value="InterPro"/>
</dbReference>
<dbReference type="EMBL" id="CAJOBQ010000087">
    <property type="protein sequence ID" value="CAF4250887.1"/>
    <property type="molecule type" value="Genomic_DNA"/>
</dbReference>
<evidence type="ECO:0000256" key="5">
    <source>
        <dbReference type="ARBA" id="ARBA00023329"/>
    </source>
</evidence>
<evidence type="ECO:0000313" key="15">
    <source>
        <dbReference type="EMBL" id="CAF4517982.1"/>
    </source>
</evidence>
<feature type="compositionally biased region" description="Polar residues" evidence="7">
    <location>
        <begin position="30"/>
        <end position="60"/>
    </location>
</feature>
<accession>A0A819X4Z4</accession>
<feature type="compositionally biased region" description="Polar residues" evidence="7">
    <location>
        <begin position="88"/>
        <end position="97"/>
    </location>
</feature>
<evidence type="ECO:0000256" key="1">
    <source>
        <dbReference type="ARBA" id="ARBA00004180"/>
    </source>
</evidence>
<evidence type="ECO:0000313" key="8">
    <source>
        <dbReference type="EMBL" id="CAF2985640.1"/>
    </source>
</evidence>
<evidence type="ECO:0000313" key="11">
    <source>
        <dbReference type="EMBL" id="CAF3577907.1"/>
    </source>
</evidence>
<dbReference type="Proteomes" id="UP000663869">
    <property type="component" value="Unassembled WGS sequence"/>
</dbReference>
<evidence type="ECO:0000256" key="7">
    <source>
        <dbReference type="SAM" id="MobiDB-lite"/>
    </source>
</evidence>
<dbReference type="GO" id="GO:0006886">
    <property type="term" value="P:intracellular protein transport"/>
    <property type="evidence" value="ECO:0007669"/>
    <property type="project" value="InterPro"/>
</dbReference>
<dbReference type="GO" id="GO:0005198">
    <property type="term" value="F:structural molecule activity"/>
    <property type="evidence" value="ECO:0007669"/>
    <property type="project" value="InterPro"/>
</dbReference>
<dbReference type="Pfam" id="PF01086">
    <property type="entry name" value="Clathrin_lg_ch"/>
    <property type="match status" value="1"/>
</dbReference>
<dbReference type="Proteomes" id="UP000663873">
    <property type="component" value="Unassembled WGS sequence"/>
</dbReference>
<dbReference type="GO" id="GO:0016192">
    <property type="term" value="P:vesicle-mediated transport"/>
    <property type="evidence" value="ECO:0007669"/>
    <property type="project" value="InterPro"/>
</dbReference>
<feature type="region of interest" description="Disordered" evidence="7">
    <location>
        <begin position="22"/>
        <end position="69"/>
    </location>
</feature>
<feature type="region of interest" description="Disordered" evidence="7">
    <location>
        <begin position="88"/>
        <end position="122"/>
    </location>
</feature>